<dbReference type="SUPFAM" id="SSF48317">
    <property type="entry name" value="Acid phosphatase/Vanadium-dependent haloperoxidase"/>
    <property type="match status" value="1"/>
</dbReference>
<dbReference type="Proteomes" id="UP001529275">
    <property type="component" value="Unassembled WGS sequence"/>
</dbReference>
<evidence type="ECO:0000256" key="6">
    <source>
        <dbReference type="ARBA" id="ARBA00023136"/>
    </source>
</evidence>
<evidence type="ECO:0000256" key="3">
    <source>
        <dbReference type="ARBA" id="ARBA00022692"/>
    </source>
</evidence>
<proteinExistence type="predicted"/>
<dbReference type="PANTHER" id="PTHR14969">
    <property type="entry name" value="SPHINGOSINE-1-PHOSPHATE PHOSPHOHYDROLASE"/>
    <property type="match status" value="1"/>
</dbReference>
<keyword evidence="6 7" id="KW-0472">Membrane</keyword>
<evidence type="ECO:0000256" key="2">
    <source>
        <dbReference type="ARBA" id="ARBA00022475"/>
    </source>
</evidence>
<keyword evidence="3 7" id="KW-0812">Transmembrane</keyword>
<dbReference type="Gene3D" id="1.20.144.10">
    <property type="entry name" value="Phosphatidic acid phosphatase type 2/haloperoxidase"/>
    <property type="match status" value="1"/>
</dbReference>
<keyword evidence="4" id="KW-0378">Hydrolase</keyword>
<keyword evidence="5 7" id="KW-1133">Transmembrane helix</keyword>
<sequence>MKTILNQIHRLDLRVSFFMISLYHHHVLNRIMKFISSCGDFGIIWLIIILLTNVIPAARSMSIHMLMALIVSALIGQISIKSLIKRKRPCHLYPEVQLLVPTPNDSSFPSSHTTSSFACSTILFLFFPTYGLFAYLFAFLIGLSRIYLFVHFLSDVICGMILGISIGILIYLI</sequence>
<evidence type="ECO:0000259" key="8">
    <source>
        <dbReference type="SMART" id="SM00014"/>
    </source>
</evidence>
<dbReference type="InterPro" id="IPR036938">
    <property type="entry name" value="PAP2/HPO_sf"/>
</dbReference>
<organism evidence="9 10">
    <name type="scientific">Massilimicrobiota timonensis</name>
    <dbReference type="NCBI Taxonomy" id="1776392"/>
    <lineage>
        <taxon>Bacteria</taxon>
        <taxon>Bacillati</taxon>
        <taxon>Bacillota</taxon>
        <taxon>Erysipelotrichia</taxon>
        <taxon>Erysipelotrichales</taxon>
        <taxon>Erysipelotrichaceae</taxon>
        <taxon>Massilimicrobiota</taxon>
    </lineage>
</organism>
<dbReference type="EMBL" id="JAUDCK010000040">
    <property type="protein sequence ID" value="MDM8196568.1"/>
    <property type="molecule type" value="Genomic_DNA"/>
</dbReference>
<evidence type="ECO:0000256" key="5">
    <source>
        <dbReference type="ARBA" id="ARBA00022989"/>
    </source>
</evidence>
<evidence type="ECO:0000313" key="9">
    <source>
        <dbReference type="EMBL" id="MDM8196568.1"/>
    </source>
</evidence>
<keyword evidence="10" id="KW-1185">Reference proteome</keyword>
<dbReference type="SMART" id="SM00014">
    <property type="entry name" value="acidPPc"/>
    <property type="match status" value="1"/>
</dbReference>
<reference evidence="10" key="1">
    <citation type="submission" date="2023-06" db="EMBL/GenBank/DDBJ databases">
        <title>Identification and characterization of horizontal gene transfer across gut microbiota members of farm animals based on homology search.</title>
        <authorList>
            <person name="Zeman M."/>
            <person name="Kubasova T."/>
            <person name="Jahodarova E."/>
            <person name="Nykrynova M."/>
            <person name="Rychlik I."/>
        </authorList>
    </citation>
    <scope>NUCLEOTIDE SEQUENCE [LARGE SCALE GENOMIC DNA]</scope>
    <source>
        <strain evidence="10">ET341</strain>
    </source>
</reference>
<dbReference type="RefSeq" id="WP_087298354.1">
    <property type="nucleotide sequence ID" value="NZ_JAUDCK010000040.1"/>
</dbReference>
<evidence type="ECO:0000256" key="1">
    <source>
        <dbReference type="ARBA" id="ARBA00004651"/>
    </source>
</evidence>
<comment type="caution">
    <text evidence="9">The sequence shown here is derived from an EMBL/GenBank/DDBJ whole genome shotgun (WGS) entry which is preliminary data.</text>
</comment>
<feature type="transmembrane region" description="Helical" evidence="7">
    <location>
        <begin position="146"/>
        <end position="172"/>
    </location>
</feature>
<dbReference type="PANTHER" id="PTHR14969:SF62">
    <property type="entry name" value="DECAPRENYLPHOSPHORYL-5-PHOSPHORIBOSE PHOSPHATASE RV3807C-RELATED"/>
    <property type="match status" value="1"/>
</dbReference>
<accession>A0ABT7UKA4</accession>
<feature type="transmembrane region" description="Helical" evidence="7">
    <location>
        <begin position="117"/>
        <end position="140"/>
    </location>
</feature>
<evidence type="ECO:0000313" key="10">
    <source>
        <dbReference type="Proteomes" id="UP001529275"/>
    </source>
</evidence>
<evidence type="ECO:0000256" key="7">
    <source>
        <dbReference type="SAM" id="Phobius"/>
    </source>
</evidence>
<dbReference type="InterPro" id="IPR000326">
    <property type="entry name" value="PAP2/HPO"/>
</dbReference>
<feature type="transmembrane region" description="Helical" evidence="7">
    <location>
        <begin position="34"/>
        <end position="55"/>
    </location>
</feature>
<comment type="subcellular location">
    <subcellularLocation>
        <location evidence="1">Cell membrane</location>
        <topology evidence="1">Multi-pass membrane protein</topology>
    </subcellularLocation>
</comment>
<protein>
    <submittedName>
        <fullName evidence="9">Phosphatase PAP2 family protein</fullName>
    </submittedName>
</protein>
<gene>
    <name evidence="9" type="ORF">QUV98_09600</name>
</gene>
<feature type="domain" description="Phosphatidic acid phosphatase type 2/haloperoxidase" evidence="8">
    <location>
        <begin position="62"/>
        <end position="171"/>
    </location>
</feature>
<evidence type="ECO:0000256" key="4">
    <source>
        <dbReference type="ARBA" id="ARBA00022801"/>
    </source>
</evidence>
<dbReference type="Pfam" id="PF01569">
    <property type="entry name" value="PAP2"/>
    <property type="match status" value="1"/>
</dbReference>
<feature type="transmembrane region" description="Helical" evidence="7">
    <location>
        <begin position="61"/>
        <end position="80"/>
    </location>
</feature>
<keyword evidence="2" id="KW-1003">Cell membrane</keyword>
<name>A0ABT7UKA4_9FIRM</name>